<dbReference type="PANTHER" id="PTHR22916:SF3">
    <property type="entry name" value="UDP-GLCNAC:BETAGAL BETA-1,3-N-ACETYLGLUCOSAMINYLTRANSFERASE-LIKE PROTEIN 1"/>
    <property type="match status" value="1"/>
</dbReference>
<feature type="domain" description="Glycosyltransferase 2-like" evidence="1">
    <location>
        <begin position="5"/>
        <end position="146"/>
    </location>
</feature>
<protein>
    <submittedName>
        <fullName evidence="2">Glycosyltransferase family 2 protein</fullName>
    </submittedName>
</protein>
<sequence length="325" mass="38695">MCKISVIIPVYNGETYLAQCLDSIIGQTLKEIEIICVNDGSKDRTQQILEKYAEKDSRIQIISQENGGAGAARNAGLRIARGEYLSILDGDDFFELDMLEKAYKKAKESRAELLVFGSDQYYETTGEYKSVAWTIRRHALPPYRPMNYRQFTDNVFKVFVGWTWDKLFLRSFVEEQRLYFQEQRTSNDLLFTFLAIVTAKNIEILDEVLIHQRRDNQNSLSNTREQSWTCFYEALLELREELKKRGLYHELEQDYINYALHFSLWNLETLNGPKKKELYQILKKTWFHELGIDGKKAFYFYQKGEYRKYQNIRKKSWRVYEQEQR</sequence>
<dbReference type="Gene3D" id="3.90.550.10">
    <property type="entry name" value="Spore Coat Polysaccharide Biosynthesis Protein SpsA, Chain A"/>
    <property type="match status" value="1"/>
</dbReference>
<evidence type="ECO:0000313" key="3">
    <source>
        <dbReference type="Proteomes" id="UP000647235"/>
    </source>
</evidence>
<dbReference type="Pfam" id="PF00535">
    <property type="entry name" value="Glycos_transf_2"/>
    <property type="match status" value="1"/>
</dbReference>
<dbReference type="RefSeq" id="WP_186855861.1">
    <property type="nucleotide sequence ID" value="NZ_JACOOY010000009.1"/>
</dbReference>
<dbReference type="EMBL" id="JACOOY010000009">
    <property type="protein sequence ID" value="MBC5665326.1"/>
    <property type="molecule type" value="Genomic_DNA"/>
</dbReference>
<dbReference type="InterPro" id="IPR001173">
    <property type="entry name" value="Glyco_trans_2-like"/>
</dbReference>
<dbReference type="SUPFAM" id="SSF53448">
    <property type="entry name" value="Nucleotide-diphospho-sugar transferases"/>
    <property type="match status" value="1"/>
</dbReference>
<comment type="caution">
    <text evidence="2">The sequence shown here is derived from an EMBL/GenBank/DDBJ whole genome shotgun (WGS) entry which is preliminary data.</text>
</comment>
<dbReference type="InterPro" id="IPR029044">
    <property type="entry name" value="Nucleotide-diphossugar_trans"/>
</dbReference>
<organism evidence="2 3">
    <name type="scientific">Dorea hominis</name>
    <dbReference type="NCBI Taxonomy" id="2763040"/>
    <lineage>
        <taxon>Bacteria</taxon>
        <taxon>Bacillati</taxon>
        <taxon>Bacillota</taxon>
        <taxon>Clostridia</taxon>
        <taxon>Lachnospirales</taxon>
        <taxon>Lachnospiraceae</taxon>
        <taxon>Dorea</taxon>
    </lineage>
</organism>
<keyword evidence="3" id="KW-1185">Reference proteome</keyword>
<dbReference type="Proteomes" id="UP000647235">
    <property type="component" value="Unassembled WGS sequence"/>
</dbReference>
<evidence type="ECO:0000313" key="2">
    <source>
        <dbReference type="EMBL" id="MBC5665326.1"/>
    </source>
</evidence>
<proteinExistence type="predicted"/>
<evidence type="ECO:0000259" key="1">
    <source>
        <dbReference type="Pfam" id="PF00535"/>
    </source>
</evidence>
<name>A0ABR7EVF2_9FIRM</name>
<reference evidence="2 3" key="1">
    <citation type="submission" date="2020-08" db="EMBL/GenBank/DDBJ databases">
        <title>Genome public.</title>
        <authorList>
            <person name="Liu C."/>
            <person name="Sun Q."/>
        </authorList>
    </citation>
    <scope>NUCLEOTIDE SEQUENCE [LARGE SCALE GENOMIC DNA]</scope>
    <source>
        <strain evidence="2 3">NSJ-36</strain>
    </source>
</reference>
<dbReference type="PANTHER" id="PTHR22916">
    <property type="entry name" value="GLYCOSYLTRANSFERASE"/>
    <property type="match status" value="1"/>
</dbReference>
<dbReference type="CDD" id="cd00761">
    <property type="entry name" value="Glyco_tranf_GTA_type"/>
    <property type="match status" value="1"/>
</dbReference>
<gene>
    <name evidence="2" type="ORF">H8S07_08545</name>
</gene>
<accession>A0ABR7EVF2</accession>